<dbReference type="EMBL" id="JAWDJO010000165">
    <property type="protein sequence ID" value="KAL1891002.1"/>
    <property type="molecule type" value="Genomic_DNA"/>
</dbReference>
<dbReference type="SUPFAM" id="SSF57701">
    <property type="entry name" value="Zn2/Cys6 DNA-binding domain"/>
    <property type="match status" value="1"/>
</dbReference>
<dbReference type="PANTHER" id="PTHR37534">
    <property type="entry name" value="TRANSCRIPTIONAL ACTIVATOR PROTEIN UGA3"/>
    <property type="match status" value="1"/>
</dbReference>
<reference evidence="5 6" key="1">
    <citation type="journal article" date="2024" name="IMA Fungus">
        <title>IMA Genome - F19 : A genome assembly and annotation guide to empower mycologists, including annotated draft genome sequences of Ceratocystis pirilliformis, Diaporthe australafricana, Fusarium ophioides, Paecilomyces lecythidis, and Sporothrix stenoceras.</title>
        <authorList>
            <person name="Aylward J."/>
            <person name="Wilson A.M."/>
            <person name="Visagie C.M."/>
            <person name="Spraker J."/>
            <person name="Barnes I."/>
            <person name="Buitendag C."/>
            <person name="Ceriani C."/>
            <person name="Del Mar Angel L."/>
            <person name="du Plessis D."/>
            <person name="Fuchs T."/>
            <person name="Gasser K."/>
            <person name="Kramer D."/>
            <person name="Li W."/>
            <person name="Munsamy K."/>
            <person name="Piso A."/>
            <person name="Price J.L."/>
            <person name="Sonnekus B."/>
            <person name="Thomas C."/>
            <person name="van der Nest A."/>
            <person name="van Dijk A."/>
            <person name="van Heerden A."/>
            <person name="van Vuuren N."/>
            <person name="Yilmaz N."/>
            <person name="Duong T.A."/>
            <person name="van der Merwe N.A."/>
            <person name="Wingfield M.J."/>
            <person name="Wingfield B.D."/>
        </authorList>
    </citation>
    <scope>NUCLEOTIDE SEQUENCE [LARGE SCALE GENOMIC DNA]</scope>
    <source>
        <strain evidence="5 6">CMW 12675</strain>
    </source>
</reference>
<protein>
    <recommendedName>
        <fullName evidence="4">Zn(2)-C6 fungal-type domain-containing protein</fullName>
    </recommendedName>
</protein>
<evidence type="ECO:0000313" key="6">
    <source>
        <dbReference type="Proteomes" id="UP001583280"/>
    </source>
</evidence>
<evidence type="ECO:0000256" key="3">
    <source>
        <dbReference type="SAM" id="MobiDB-lite"/>
    </source>
</evidence>
<dbReference type="Pfam" id="PF11951">
    <property type="entry name" value="Fungal_trans_2"/>
    <property type="match status" value="1"/>
</dbReference>
<feature type="region of interest" description="Disordered" evidence="3">
    <location>
        <begin position="63"/>
        <end position="87"/>
    </location>
</feature>
<keyword evidence="2" id="KW-0539">Nucleus</keyword>
<organism evidence="5 6">
    <name type="scientific">Ceratocystis pirilliformis</name>
    <dbReference type="NCBI Taxonomy" id="259994"/>
    <lineage>
        <taxon>Eukaryota</taxon>
        <taxon>Fungi</taxon>
        <taxon>Dikarya</taxon>
        <taxon>Ascomycota</taxon>
        <taxon>Pezizomycotina</taxon>
        <taxon>Sordariomycetes</taxon>
        <taxon>Hypocreomycetidae</taxon>
        <taxon>Microascales</taxon>
        <taxon>Ceratocystidaceae</taxon>
        <taxon>Ceratocystis</taxon>
    </lineage>
</organism>
<dbReference type="SMART" id="SM00066">
    <property type="entry name" value="GAL4"/>
    <property type="match status" value="1"/>
</dbReference>
<comment type="caution">
    <text evidence="5">The sequence shown here is derived from an EMBL/GenBank/DDBJ whole genome shotgun (WGS) entry which is preliminary data.</text>
</comment>
<evidence type="ECO:0000259" key="4">
    <source>
        <dbReference type="PROSITE" id="PS50048"/>
    </source>
</evidence>
<dbReference type="PROSITE" id="PS00463">
    <property type="entry name" value="ZN2_CY6_FUNGAL_1"/>
    <property type="match status" value="1"/>
</dbReference>
<dbReference type="InterPro" id="IPR036864">
    <property type="entry name" value="Zn2-C6_fun-type_DNA-bd_sf"/>
</dbReference>
<evidence type="ECO:0000256" key="1">
    <source>
        <dbReference type="ARBA" id="ARBA00004123"/>
    </source>
</evidence>
<dbReference type="PANTHER" id="PTHR37534:SF51">
    <property type="entry name" value="ACRIFLAVINE SENSITIVITY CONTROL PROTEIN ACR-2"/>
    <property type="match status" value="1"/>
</dbReference>
<sequence>MAERLPARGRDSSTKACHNCRRRRLRCDRSQPTCNKCAIGGQECLGYEKLFVWTQWVGGSGNGGTNGSANSRGNTPKKTPILPSARGTACPETAAKATITSATASNAAVLYRPEQKSLDSDLLPHSFRQILFENSPFSSPSSTASLDARSPEQTDIATAITTTTVSTLPSVQKPETSPSALYEYAPYNHIAKTEDIGHGIFPTPYTASPGRSLDPLFQDQSHSAKRYLHYFQRVTKDMVAHDAHDVNPFRDIIPIAMGHPVLMSLLIATSAMHISNMYQPPLTGLPLHSGLGEYFATLRSNHPEARRAFMDGLAAKQRAIMHMRSVVANSDNNNRELAIMAAYFFVNIELIDFGTGGWRSHLQGGSKLLASLARSGNTENRWYISKQISDNVVANFVIYHILGSTLMSTARCVSVGSHIMELLPVLSRTQSDSYLCCPPFMLEIIPAASELVNNMHSREESETIAEATRLIDKAQNYDLRQWVASLSNVAMFNDAASRERVAASHRAAVCLYVIRAVPMVRDAITVRAEDLVAEIFANMAEVGKDDVHFKGAVWALFMAGAESRDEERRRWILNRLMDIWSIVPWGYILTAIDMLHKMWRFHDDEIVSQTGKEPNWLHAMWLEDLECFVV</sequence>
<evidence type="ECO:0000313" key="5">
    <source>
        <dbReference type="EMBL" id="KAL1891002.1"/>
    </source>
</evidence>
<dbReference type="PROSITE" id="PS50048">
    <property type="entry name" value="ZN2_CY6_FUNGAL_2"/>
    <property type="match status" value="1"/>
</dbReference>
<dbReference type="Proteomes" id="UP001583280">
    <property type="component" value="Unassembled WGS sequence"/>
</dbReference>
<feature type="domain" description="Zn(2)-C6 fungal-type" evidence="4">
    <location>
        <begin position="16"/>
        <end position="44"/>
    </location>
</feature>
<dbReference type="Gene3D" id="4.10.240.10">
    <property type="entry name" value="Zn(2)-C6 fungal-type DNA-binding domain"/>
    <property type="match status" value="1"/>
</dbReference>
<name>A0ABR3YSE1_9PEZI</name>
<dbReference type="InterPro" id="IPR001138">
    <property type="entry name" value="Zn2Cys6_DnaBD"/>
</dbReference>
<dbReference type="Pfam" id="PF00172">
    <property type="entry name" value="Zn_clus"/>
    <property type="match status" value="1"/>
</dbReference>
<gene>
    <name evidence="5" type="ORF">Cpir12675_005162</name>
</gene>
<accession>A0ABR3YSE1</accession>
<comment type="subcellular location">
    <subcellularLocation>
        <location evidence="1">Nucleus</location>
    </subcellularLocation>
</comment>
<keyword evidence="6" id="KW-1185">Reference proteome</keyword>
<dbReference type="InterPro" id="IPR021858">
    <property type="entry name" value="Fun_TF"/>
</dbReference>
<evidence type="ECO:0000256" key="2">
    <source>
        <dbReference type="ARBA" id="ARBA00023242"/>
    </source>
</evidence>
<proteinExistence type="predicted"/>